<gene>
    <name evidence="2" type="ORF">GCM10010990_14300</name>
</gene>
<accession>A0A917DS67</accession>
<dbReference type="GO" id="GO:0016757">
    <property type="term" value="F:glycosyltransferase activity"/>
    <property type="evidence" value="ECO:0007669"/>
    <property type="project" value="UniProtKB-ARBA"/>
</dbReference>
<keyword evidence="3" id="KW-1185">Reference proteome</keyword>
<organism evidence="2 3">
    <name type="scientific">Croceicoccus mobilis</name>
    <dbReference type="NCBI Taxonomy" id="1703339"/>
    <lineage>
        <taxon>Bacteria</taxon>
        <taxon>Pseudomonadati</taxon>
        <taxon>Pseudomonadota</taxon>
        <taxon>Alphaproteobacteria</taxon>
        <taxon>Sphingomonadales</taxon>
        <taxon>Erythrobacteraceae</taxon>
        <taxon>Croceicoccus</taxon>
    </lineage>
</organism>
<protein>
    <recommendedName>
        <fullName evidence="1">Glycosyltransferase subfamily 4-like N-terminal domain-containing protein</fullName>
    </recommendedName>
</protein>
<feature type="domain" description="Glycosyltransferase subfamily 4-like N-terminal" evidence="1">
    <location>
        <begin position="23"/>
        <end position="209"/>
    </location>
</feature>
<dbReference type="Gene3D" id="3.40.50.2000">
    <property type="entry name" value="Glycogen Phosphorylase B"/>
    <property type="match status" value="2"/>
</dbReference>
<evidence type="ECO:0000259" key="1">
    <source>
        <dbReference type="Pfam" id="PF13579"/>
    </source>
</evidence>
<dbReference type="Proteomes" id="UP000612349">
    <property type="component" value="Unassembled WGS sequence"/>
</dbReference>
<comment type="caution">
    <text evidence="2">The sequence shown here is derived from an EMBL/GenBank/DDBJ whole genome shotgun (WGS) entry which is preliminary data.</text>
</comment>
<dbReference type="Pfam" id="PF13579">
    <property type="entry name" value="Glyco_trans_4_4"/>
    <property type="match status" value="1"/>
</dbReference>
<evidence type="ECO:0000313" key="3">
    <source>
        <dbReference type="Proteomes" id="UP000612349"/>
    </source>
</evidence>
<dbReference type="SUPFAM" id="SSF53756">
    <property type="entry name" value="UDP-Glycosyltransferase/glycogen phosphorylase"/>
    <property type="match status" value="1"/>
</dbReference>
<dbReference type="RefSeq" id="WP_066775589.1">
    <property type="nucleotide sequence ID" value="NZ_BMIP01000002.1"/>
</dbReference>
<reference evidence="2" key="2">
    <citation type="submission" date="2020-09" db="EMBL/GenBank/DDBJ databases">
        <authorList>
            <person name="Sun Q."/>
            <person name="Zhou Y."/>
        </authorList>
    </citation>
    <scope>NUCLEOTIDE SEQUENCE</scope>
    <source>
        <strain evidence="2">CGMCC 1.15360</strain>
    </source>
</reference>
<dbReference type="AlphaFoldDB" id="A0A917DS67"/>
<reference evidence="2" key="1">
    <citation type="journal article" date="2014" name="Int. J. Syst. Evol. Microbiol.">
        <title>Complete genome sequence of Corynebacterium casei LMG S-19264T (=DSM 44701T), isolated from a smear-ripened cheese.</title>
        <authorList>
            <consortium name="US DOE Joint Genome Institute (JGI-PGF)"/>
            <person name="Walter F."/>
            <person name="Albersmeier A."/>
            <person name="Kalinowski J."/>
            <person name="Ruckert C."/>
        </authorList>
    </citation>
    <scope>NUCLEOTIDE SEQUENCE</scope>
    <source>
        <strain evidence="2">CGMCC 1.15360</strain>
    </source>
</reference>
<dbReference type="OrthoDB" id="9807209at2"/>
<dbReference type="InterPro" id="IPR028098">
    <property type="entry name" value="Glyco_trans_4-like_N"/>
</dbReference>
<evidence type="ECO:0000313" key="2">
    <source>
        <dbReference type="EMBL" id="GGD65954.1"/>
    </source>
</evidence>
<dbReference type="Pfam" id="PF13692">
    <property type="entry name" value="Glyco_trans_1_4"/>
    <property type="match status" value="1"/>
</dbReference>
<dbReference type="EMBL" id="BMIP01000002">
    <property type="protein sequence ID" value="GGD65954.1"/>
    <property type="molecule type" value="Genomic_DNA"/>
</dbReference>
<proteinExistence type="predicted"/>
<sequence>MSAPQILWLARALPLPLDAGDRMYTAFLAEALADAGADVRFVGLASPDAPDAKGEEALPSLSFTVVPGGPRSQIRALLSRHPLVSGRFGTAEYRRVLGELLAEQAWDAIVLDQYALVWALPLIEAKAKGRPVLIHVAHDFETQVTRDLARAYTGNPLRKAVLALNARRTARAERTLAAACDAVVTLTEEDREAFRAIGAKGAMAVIPPGYKGVRVTERAITSATPRRIAIVGSYQWIVKQHNLAAFLEVADARLAEAGIELAIVGGAPAEFRETWEQRCKAAKFHGYVDDLTAFLMDCRMGLVIEAVGGGFKLKVLDYVMTRTPLAGLSAGLTGQAKSVMDHCLVRDISSELCDAIIALIDDVDQLDAMQEGAYAAASAHYDWAENGRKLLALVTGRKT</sequence>
<name>A0A917DS67_9SPHN</name>